<evidence type="ECO:0000259" key="1">
    <source>
        <dbReference type="PROSITE" id="PS50878"/>
    </source>
</evidence>
<comment type="caution">
    <text evidence="2">The sequence shown here is derived from an EMBL/GenBank/DDBJ whole genome shotgun (WGS) entry which is preliminary data.</text>
</comment>
<dbReference type="PANTHER" id="PTHR33332">
    <property type="entry name" value="REVERSE TRANSCRIPTASE DOMAIN-CONTAINING PROTEIN"/>
    <property type="match status" value="1"/>
</dbReference>
<dbReference type="OrthoDB" id="416454at2759"/>
<dbReference type="PROSITE" id="PS50878">
    <property type="entry name" value="RT_POL"/>
    <property type="match status" value="1"/>
</dbReference>
<reference evidence="2" key="1">
    <citation type="submission" date="2019-04" db="EMBL/GenBank/DDBJ databases">
        <title>Genome assembly of Zosterops borbonicus 15179.</title>
        <authorList>
            <person name="Leroy T."/>
            <person name="Anselmetti Y."/>
            <person name="Tilak M.-K."/>
            <person name="Nabholz B."/>
        </authorList>
    </citation>
    <scope>NUCLEOTIDE SEQUENCE</scope>
    <source>
        <strain evidence="2">HGM_15179</strain>
        <tissue evidence="2">Muscle</tissue>
    </source>
</reference>
<keyword evidence="3" id="KW-1185">Reference proteome</keyword>
<dbReference type="Proteomes" id="UP000796761">
    <property type="component" value="Unassembled WGS sequence"/>
</dbReference>
<dbReference type="Pfam" id="PF00078">
    <property type="entry name" value="RVT_1"/>
    <property type="match status" value="1"/>
</dbReference>
<sequence length="191" mass="21069">IFDIITSHIVKDEQDCMDSPGHLETMTSVITTWRQERERGGGVALYIREAFDAMGIETNDDEVEYLWVTHLGDAGRAVDVVYLDFSKAFDTVSHSTLLDKLAARGLDRSTLCWVRNWLHGQAQRVVGNGAASNWRPVTSGVPQGSVLGPALFSICIDDMDESFISKFADDTELGMCVNVLEGSRALQGQLE</sequence>
<protein>
    <recommendedName>
        <fullName evidence="1">Reverse transcriptase domain-containing protein</fullName>
    </recommendedName>
</protein>
<dbReference type="InterPro" id="IPR043502">
    <property type="entry name" value="DNA/RNA_pol_sf"/>
</dbReference>
<evidence type="ECO:0000313" key="3">
    <source>
        <dbReference type="Proteomes" id="UP000796761"/>
    </source>
</evidence>
<name>A0A8K1LPW3_9PASS</name>
<proteinExistence type="predicted"/>
<dbReference type="InterPro" id="IPR000477">
    <property type="entry name" value="RT_dom"/>
</dbReference>
<dbReference type="AlphaFoldDB" id="A0A8K1LPW3"/>
<organism evidence="2 3">
    <name type="scientific">Zosterops borbonicus</name>
    <dbReference type="NCBI Taxonomy" id="364589"/>
    <lineage>
        <taxon>Eukaryota</taxon>
        <taxon>Metazoa</taxon>
        <taxon>Chordata</taxon>
        <taxon>Craniata</taxon>
        <taxon>Vertebrata</taxon>
        <taxon>Euteleostomi</taxon>
        <taxon>Archelosauria</taxon>
        <taxon>Archosauria</taxon>
        <taxon>Dinosauria</taxon>
        <taxon>Saurischia</taxon>
        <taxon>Theropoda</taxon>
        <taxon>Coelurosauria</taxon>
        <taxon>Aves</taxon>
        <taxon>Neognathae</taxon>
        <taxon>Neoaves</taxon>
        <taxon>Telluraves</taxon>
        <taxon>Australaves</taxon>
        <taxon>Passeriformes</taxon>
        <taxon>Sylvioidea</taxon>
        <taxon>Zosteropidae</taxon>
        <taxon>Zosterops</taxon>
    </lineage>
</organism>
<evidence type="ECO:0000313" key="2">
    <source>
        <dbReference type="EMBL" id="TRZ21949.1"/>
    </source>
</evidence>
<dbReference type="SUPFAM" id="SSF56672">
    <property type="entry name" value="DNA/RNA polymerases"/>
    <property type="match status" value="1"/>
</dbReference>
<dbReference type="EMBL" id="SWJQ01000107">
    <property type="protein sequence ID" value="TRZ21949.1"/>
    <property type="molecule type" value="Genomic_DNA"/>
</dbReference>
<accession>A0A8K1LPW3</accession>
<feature type="non-terminal residue" evidence="2">
    <location>
        <position position="191"/>
    </location>
</feature>
<feature type="domain" description="Reverse transcriptase" evidence="1">
    <location>
        <begin position="1"/>
        <end position="191"/>
    </location>
</feature>
<gene>
    <name evidence="2" type="ORF">HGM15179_005092</name>
</gene>